<dbReference type="SUPFAM" id="SSF46689">
    <property type="entry name" value="Homeodomain-like"/>
    <property type="match status" value="1"/>
</dbReference>
<keyword evidence="2 4" id="KW-0238">DNA-binding</keyword>
<proteinExistence type="predicted"/>
<dbReference type="Pfam" id="PF00440">
    <property type="entry name" value="TetR_N"/>
    <property type="match status" value="1"/>
</dbReference>
<dbReference type="InterPro" id="IPR009057">
    <property type="entry name" value="Homeodomain-like_sf"/>
</dbReference>
<dbReference type="PROSITE" id="PS01081">
    <property type="entry name" value="HTH_TETR_1"/>
    <property type="match status" value="1"/>
</dbReference>
<gene>
    <name evidence="6" type="ORF">IU449_10335</name>
</gene>
<dbReference type="Proteomes" id="UP000707731">
    <property type="component" value="Unassembled WGS sequence"/>
</dbReference>
<sequence>MASPNSPDENPPESSDFALLLGAEIDRDATTARILDAALTLFADIGISRVSADDIARQAGVNRATLYRRVGAKDVIVRAALLRETARVLEQIAARLRHLDPADPEAAAERVTHGFATTVTLLRTNPILVKLLAVDRDQTLAAITIGAGDILALATAFVAEQLFATTGAVRDPETVAGMIVRLVHSLVLTPDAPPRLRDEPELRAFAVNYLTPVLLPDNPKLR</sequence>
<evidence type="ECO:0000313" key="7">
    <source>
        <dbReference type="Proteomes" id="UP000707731"/>
    </source>
</evidence>
<evidence type="ECO:0000259" key="5">
    <source>
        <dbReference type="PROSITE" id="PS50977"/>
    </source>
</evidence>
<evidence type="ECO:0000256" key="1">
    <source>
        <dbReference type="ARBA" id="ARBA00023015"/>
    </source>
</evidence>
<dbReference type="PANTHER" id="PTHR30055">
    <property type="entry name" value="HTH-TYPE TRANSCRIPTIONAL REGULATOR RUTR"/>
    <property type="match status" value="1"/>
</dbReference>
<comment type="caution">
    <text evidence="6">The sequence shown here is derived from an EMBL/GenBank/DDBJ whole genome shotgun (WGS) entry which is preliminary data.</text>
</comment>
<keyword evidence="1" id="KW-0805">Transcription regulation</keyword>
<dbReference type="InterPro" id="IPR023772">
    <property type="entry name" value="DNA-bd_HTH_TetR-type_CS"/>
</dbReference>
<keyword evidence="7" id="KW-1185">Reference proteome</keyword>
<evidence type="ECO:0000256" key="3">
    <source>
        <dbReference type="ARBA" id="ARBA00023163"/>
    </source>
</evidence>
<dbReference type="InterPro" id="IPR001647">
    <property type="entry name" value="HTH_TetR"/>
</dbReference>
<dbReference type="PRINTS" id="PR00455">
    <property type="entry name" value="HTHTETR"/>
</dbReference>
<protein>
    <submittedName>
        <fullName evidence="6">TetR/AcrR family transcriptional regulator</fullName>
    </submittedName>
</protein>
<name>A0ABS0D8Y3_9NOCA</name>
<accession>A0ABS0D8Y3</accession>
<dbReference type="PANTHER" id="PTHR30055:SF234">
    <property type="entry name" value="HTH-TYPE TRANSCRIPTIONAL REGULATOR BETI"/>
    <property type="match status" value="1"/>
</dbReference>
<dbReference type="Gene3D" id="1.10.357.10">
    <property type="entry name" value="Tetracycline Repressor, domain 2"/>
    <property type="match status" value="1"/>
</dbReference>
<evidence type="ECO:0000313" key="6">
    <source>
        <dbReference type="EMBL" id="MBF6354937.1"/>
    </source>
</evidence>
<dbReference type="EMBL" id="JADLQN010000001">
    <property type="protein sequence ID" value="MBF6354937.1"/>
    <property type="molecule type" value="Genomic_DNA"/>
</dbReference>
<reference evidence="6 7" key="1">
    <citation type="submission" date="2020-10" db="EMBL/GenBank/DDBJ databases">
        <title>Identification of Nocardia species via Next-generation sequencing and recognition of intraspecies genetic diversity.</title>
        <authorList>
            <person name="Li P."/>
            <person name="Li P."/>
            <person name="Lu B."/>
        </authorList>
    </citation>
    <scope>NUCLEOTIDE SEQUENCE [LARGE SCALE GENOMIC DNA]</scope>
    <source>
        <strain evidence="6 7">BJ06-0143</strain>
    </source>
</reference>
<evidence type="ECO:0000256" key="4">
    <source>
        <dbReference type="PROSITE-ProRule" id="PRU00335"/>
    </source>
</evidence>
<keyword evidence="3" id="KW-0804">Transcription</keyword>
<feature type="DNA-binding region" description="H-T-H motif" evidence="4">
    <location>
        <begin position="51"/>
        <end position="70"/>
    </location>
</feature>
<dbReference type="PROSITE" id="PS50977">
    <property type="entry name" value="HTH_TETR_2"/>
    <property type="match status" value="1"/>
</dbReference>
<dbReference type="RefSeq" id="WP_195001611.1">
    <property type="nucleotide sequence ID" value="NZ_JADLQN010000001.1"/>
</dbReference>
<dbReference type="InterPro" id="IPR050109">
    <property type="entry name" value="HTH-type_TetR-like_transc_reg"/>
</dbReference>
<evidence type="ECO:0000256" key="2">
    <source>
        <dbReference type="ARBA" id="ARBA00023125"/>
    </source>
</evidence>
<organism evidence="6 7">
    <name type="scientific">Nocardia higoensis</name>
    <dbReference type="NCBI Taxonomy" id="228599"/>
    <lineage>
        <taxon>Bacteria</taxon>
        <taxon>Bacillati</taxon>
        <taxon>Actinomycetota</taxon>
        <taxon>Actinomycetes</taxon>
        <taxon>Mycobacteriales</taxon>
        <taxon>Nocardiaceae</taxon>
        <taxon>Nocardia</taxon>
    </lineage>
</organism>
<feature type="domain" description="HTH tetR-type" evidence="5">
    <location>
        <begin position="28"/>
        <end position="88"/>
    </location>
</feature>